<name>A0ABY1WY96_9HYPH</name>
<proteinExistence type="predicted"/>
<reference evidence="1 2" key="1">
    <citation type="submission" date="2019-02" db="EMBL/GenBank/DDBJ databases">
        <title>The genomic architecture of introgression among sibling species of bacteria.</title>
        <authorList>
            <person name="Cavassim M.I.A."/>
            <person name="Moeskjaer S."/>
            <person name="Moslemi C."/>
            <person name="Fields B."/>
            <person name="Bachmann A."/>
            <person name="Vilhjalmsson B."/>
            <person name="Schierup M.H."/>
            <person name="Young J.P.W."/>
            <person name="Andersen S.U."/>
        </authorList>
    </citation>
    <scope>NUCLEOTIDE SEQUENCE [LARGE SCALE GENOMIC DNA]</scope>
    <source>
        <strain evidence="1 2">SM141A</strain>
    </source>
</reference>
<evidence type="ECO:0000313" key="1">
    <source>
        <dbReference type="EMBL" id="TAX65184.1"/>
    </source>
</evidence>
<sequence length="302" mass="33230">MSRSIFAIVFAMVVVQSLGSWTEAHAKSRSLPKAIKVVTVTEDGGYIRAKIRIKSFPDPEKDAYVLRDGQGFKVISVDKCDDLVSISAVPETVGIIRKTADNVPDWLACKEPELTFNDFVIVPLTVSISNPELMQTEFWYKTLGATAVEFDPKLPQNIADAFAKQEYGKISIIATELERPIRAAGKVGEANFLYSIALDAGARGVLASAGKPVDPTTTDILEYSPDNNRFELKTDVKSMVKDYQIKNLGFAADTKNLGKFTWQTMKSLPGGDDVYAPQYQLRPDAAANFDGELLQKLRAPEL</sequence>
<organism evidence="1 2">
    <name type="scientific">Rhizobium ruizarguesonis</name>
    <dbReference type="NCBI Taxonomy" id="2081791"/>
    <lineage>
        <taxon>Bacteria</taxon>
        <taxon>Pseudomonadati</taxon>
        <taxon>Pseudomonadota</taxon>
        <taxon>Alphaproteobacteria</taxon>
        <taxon>Hyphomicrobiales</taxon>
        <taxon>Rhizobiaceae</taxon>
        <taxon>Rhizobium/Agrobacterium group</taxon>
        <taxon>Rhizobium</taxon>
    </lineage>
</organism>
<evidence type="ECO:0000313" key="2">
    <source>
        <dbReference type="Proteomes" id="UP000291659"/>
    </source>
</evidence>
<accession>A0ABY1WY96</accession>
<gene>
    <name evidence="1" type="ORF">ELH98_35475</name>
</gene>
<comment type="caution">
    <text evidence="1">The sequence shown here is derived from an EMBL/GenBank/DDBJ whole genome shotgun (WGS) entry which is preliminary data.</text>
</comment>
<keyword evidence="2" id="KW-1185">Reference proteome</keyword>
<dbReference type="Proteomes" id="UP000291659">
    <property type="component" value="Unassembled WGS sequence"/>
</dbReference>
<dbReference type="RefSeq" id="WP_130657510.1">
    <property type="nucleotide sequence ID" value="NZ_SIOM01000016.1"/>
</dbReference>
<protein>
    <submittedName>
        <fullName evidence="1">Uncharacterized protein</fullName>
    </submittedName>
</protein>
<dbReference type="EMBL" id="SIOX01000011">
    <property type="protein sequence ID" value="TAX65184.1"/>
    <property type="molecule type" value="Genomic_DNA"/>
</dbReference>